<feature type="compositionally biased region" description="Pro residues" evidence="1">
    <location>
        <begin position="80"/>
        <end position="89"/>
    </location>
</feature>
<evidence type="ECO:0000313" key="3">
    <source>
        <dbReference type="Proteomes" id="UP001341840"/>
    </source>
</evidence>
<dbReference type="EMBL" id="JASCZI010182876">
    <property type="protein sequence ID" value="MED6188748.1"/>
    <property type="molecule type" value="Genomic_DNA"/>
</dbReference>
<feature type="compositionally biased region" description="Acidic residues" evidence="1">
    <location>
        <begin position="91"/>
        <end position="100"/>
    </location>
</feature>
<sequence>MARQSHESKERYPAMHDELNRRNDAKDADVEELKQHLREELQLIQAIRRQMGATGKHMHVGASSIAGGGSSSSAAAQDPPLHPPPPPAPQEDADADYVDP</sequence>
<feature type="region of interest" description="Disordered" evidence="1">
    <location>
        <begin position="52"/>
        <end position="100"/>
    </location>
</feature>
<evidence type="ECO:0000313" key="2">
    <source>
        <dbReference type="EMBL" id="MED6188748.1"/>
    </source>
</evidence>
<evidence type="ECO:0000256" key="1">
    <source>
        <dbReference type="SAM" id="MobiDB-lite"/>
    </source>
</evidence>
<comment type="caution">
    <text evidence="2">The sequence shown here is derived from an EMBL/GenBank/DDBJ whole genome shotgun (WGS) entry which is preliminary data.</text>
</comment>
<name>A0ABU6WXE5_9FABA</name>
<feature type="region of interest" description="Disordered" evidence="1">
    <location>
        <begin position="1"/>
        <end position="31"/>
    </location>
</feature>
<accession>A0ABU6WXE5</accession>
<feature type="compositionally biased region" description="Low complexity" evidence="1">
    <location>
        <begin position="61"/>
        <end position="79"/>
    </location>
</feature>
<proteinExistence type="predicted"/>
<dbReference type="Proteomes" id="UP001341840">
    <property type="component" value="Unassembled WGS sequence"/>
</dbReference>
<organism evidence="2 3">
    <name type="scientific">Stylosanthes scabra</name>
    <dbReference type="NCBI Taxonomy" id="79078"/>
    <lineage>
        <taxon>Eukaryota</taxon>
        <taxon>Viridiplantae</taxon>
        <taxon>Streptophyta</taxon>
        <taxon>Embryophyta</taxon>
        <taxon>Tracheophyta</taxon>
        <taxon>Spermatophyta</taxon>
        <taxon>Magnoliopsida</taxon>
        <taxon>eudicotyledons</taxon>
        <taxon>Gunneridae</taxon>
        <taxon>Pentapetalae</taxon>
        <taxon>rosids</taxon>
        <taxon>fabids</taxon>
        <taxon>Fabales</taxon>
        <taxon>Fabaceae</taxon>
        <taxon>Papilionoideae</taxon>
        <taxon>50 kb inversion clade</taxon>
        <taxon>dalbergioids sensu lato</taxon>
        <taxon>Dalbergieae</taxon>
        <taxon>Pterocarpus clade</taxon>
        <taxon>Stylosanthes</taxon>
    </lineage>
</organism>
<reference evidence="2 3" key="1">
    <citation type="journal article" date="2023" name="Plants (Basel)">
        <title>Bridging the Gap: Combining Genomics and Transcriptomics Approaches to Understand Stylosanthes scabra, an Orphan Legume from the Brazilian Caatinga.</title>
        <authorList>
            <person name="Ferreira-Neto J.R.C."/>
            <person name="da Silva M.D."/>
            <person name="Binneck E."/>
            <person name="de Melo N.F."/>
            <person name="da Silva R.H."/>
            <person name="de Melo A.L.T.M."/>
            <person name="Pandolfi V."/>
            <person name="Bustamante F.O."/>
            <person name="Brasileiro-Vidal A.C."/>
            <person name="Benko-Iseppon A.M."/>
        </authorList>
    </citation>
    <scope>NUCLEOTIDE SEQUENCE [LARGE SCALE GENOMIC DNA]</scope>
    <source>
        <tissue evidence="2">Leaves</tissue>
    </source>
</reference>
<protein>
    <submittedName>
        <fullName evidence="2">Uncharacterized protein</fullName>
    </submittedName>
</protein>
<keyword evidence="3" id="KW-1185">Reference proteome</keyword>
<gene>
    <name evidence="2" type="ORF">PIB30_088882</name>
</gene>